<keyword evidence="4" id="KW-1185">Reference proteome</keyword>
<dbReference type="InterPro" id="IPR029071">
    <property type="entry name" value="Ubiquitin-like_domsf"/>
</dbReference>
<feature type="region of interest" description="Disordered" evidence="1">
    <location>
        <begin position="143"/>
        <end position="172"/>
    </location>
</feature>
<dbReference type="GO" id="GO:0000398">
    <property type="term" value="P:mRNA splicing, via spliceosome"/>
    <property type="evidence" value="ECO:0007669"/>
    <property type="project" value="InterPro"/>
</dbReference>
<dbReference type="InterPro" id="IPR039690">
    <property type="entry name" value="SNRNP25"/>
</dbReference>
<evidence type="ECO:0000259" key="2">
    <source>
        <dbReference type="Pfam" id="PF18036"/>
    </source>
</evidence>
<dbReference type="AlphaFoldDB" id="A0A2G9GXW7"/>
<evidence type="ECO:0000256" key="1">
    <source>
        <dbReference type="SAM" id="MobiDB-lite"/>
    </source>
</evidence>
<dbReference type="PANTHER" id="PTHR14942">
    <property type="entry name" value="U11/U12 SMALL NUCLEAR RIBONUCLEOPROTEIN 25 KDA PROTEIN"/>
    <property type="match status" value="1"/>
</dbReference>
<sequence length="259" mass="29625">MMQIVQSDDDDYEPRISSGSLSCLFPPLNLDSPRSSISYNKLHQQPLRLTVLKLDGTSFGIEVAKTGTVGELKRAVEAAFSHLPKKGPGRISWEHVWGQFCLCHEGQKLLADSDYVVMFGIKDGDQLRFVHHASTTYNLVKIQSEREDSDSDDEPSISDRNMDRQQSSEKGDGHHIEILEDNHNDHMEPDDDAISLCNYRLMHLLRCWFPYRKLASSDMKTEERRSSSRFSSMVKGSFKNRLRVSSNQYEPPQDTWKGE</sequence>
<gene>
    <name evidence="3" type="ORF">CDL12_17547</name>
</gene>
<dbReference type="SUPFAM" id="SSF54236">
    <property type="entry name" value="Ubiquitin-like"/>
    <property type="match status" value="1"/>
</dbReference>
<dbReference type="OrthoDB" id="72819at2759"/>
<protein>
    <recommendedName>
        <fullName evidence="2">SNRNP25 ubiquitin-like domain-containing protein</fullName>
    </recommendedName>
</protein>
<feature type="domain" description="SNRNP25 ubiquitin-like" evidence="2">
    <location>
        <begin position="47"/>
        <end position="132"/>
    </location>
</feature>
<dbReference type="Pfam" id="PF18036">
    <property type="entry name" value="Ubiquitin_4"/>
    <property type="match status" value="1"/>
</dbReference>
<feature type="compositionally biased region" description="Basic and acidic residues" evidence="1">
    <location>
        <begin position="160"/>
        <end position="172"/>
    </location>
</feature>
<dbReference type="CDD" id="cd17058">
    <property type="entry name" value="Ubl_SNRNP25"/>
    <property type="match status" value="1"/>
</dbReference>
<evidence type="ECO:0000313" key="4">
    <source>
        <dbReference type="Proteomes" id="UP000231279"/>
    </source>
</evidence>
<dbReference type="EMBL" id="NKXS01003404">
    <property type="protein sequence ID" value="PIN09860.1"/>
    <property type="molecule type" value="Genomic_DNA"/>
</dbReference>
<proteinExistence type="predicted"/>
<name>A0A2G9GXW7_9LAMI</name>
<dbReference type="InterPro" id="IPR040610">
    <property type="entry name" value="SNRNP25_ubiquitin"/>
</dbReference>
<accession>A0A2G9GXW7</accession>
<evidence type="ECO:0000313" key="3">
    <source>
        <dbReference type="EMBL" id="PIN09860.1"/>
    </source>
</evidence>
<dbReference type="Gene3D" id="3.10.20.90">
    <property type="entry name" value="Phosphatidylinositol 3-kinase Catalytic Subunit, Chain A, domain 1"/>
    <property type="match status" value="1"/>
</dbReference>
<reference evidence="4" key="1">
    <citation type="journal article" date="2018" name="Gigascience">
        <title>Genome assembly of the Pink Ipe (Handroanthus impetiginosus, Bignoniaceae), a highly valued, ecologically keystone Neotropical timber forest tree.</title>
        <authorList>
            <person name="Silva-Junior O.B."/>
            <person name="Grattapaglia D."/>
            <person name="Novaes E."/>
            <person name="Collevatti R.G."/>
        </authorList>
    </citation>
    <scope>NUCLEOTIDE SEQUENCE [LARGE SCALE GENOMIC DNA]</scope>
    <source>
        <strain evidence="4">cv. UFG-1</strain>
    </source>
</reference>
<comment type="caution">
    <text evidence="3">The sequence shown here is derived from an EMBL/GenBank/DDBJ whole genome shotgun (WGS) entry which is preliminary data.</text>
</comment>
<dbReference type="Proteomes" id="UP000231279">
    <property type="component" value="Unassembled WGS sequence"/>
</dbReference>
<organism evidence="3 4">
    <name type="scientific">Handroanthus impetiginosus</name>
    <dbReference type="NCBI Taxonomy" id="429701"/>
    <lineage>
        <taxon>Eukaryota</taxon>
        <taxon>Viridiplantae</taxon>
        <taxon>Streptophyta</taxon>
        <taxon>Embryophyta</taxon>
        <taxon>Tracheophyta</taxon>
        <taxon>Spermatophyta</taxon>
        <taxon>Magnoliopsida</taxon>
        <taxon>eudicotyledons</taxon>
        <taxon>Gunneridae</taxon>
        <taxon>Pentapetalae</taxon>
        <taxon>asterids</taxon>
        <taxon>lamiids</taxon>
        <taxon>Lamiales</taxon>
        <taxon>Bignoniaceae</taxon>
        <taxon>Crescentiina</taxon>
        <taxon>Tabebuia alliance</taxon>
        <taxon>Handroanthus</taxon>
    </lineage>
</organism>
<feature type="compositionally biased region" description="Acidic residues" evidence="1">
    <location>
        <begin position="147"/>
        <end position="156"/>
    </location>
</feature>
<dbReference type="PANTHER" id="PTHR14942:SF9">
    <property type="entry name" value="OS02G0188500 PROTEIN"/>
    <property type="match status" value="1"/>
</dbReference>